<evidence type="ECO:0000313" key="8">
    <source>
        <dbReference type="EMBL" id="SVB81623.1"/>
    </source>
</evidence>
<dbReference type="PANTHER" id="PTHR43756:SF5">
    <property type="entry name" value="CHOLINE MONOOXYGENASE, CHLOROPLASTIC"/>
    <property type="match status" value="1"/>
</dbReference>
<dbReference type="CDD" id="cd03469">
    <property type="entry name" value="Rieske_RO_Alpha_N"/>
    <property type="match status" value="1"/>
</dbReference>
<evidence type="ECO:0000256" key="5">
    <source>
        <dbReference type="ARBA" id="ARBA00023004"/>
    </source>
</evidence>
<evidence type="ECO:0000259" key="7">
    <source>
        <dbReference type="PROSITE" id="PS51296"/>
    </source>
</evidence>
<dbReference type="GO" id="GO:0005506">
    <property type="term" value="F:iron ion binding"/>
    <property type="evidence" value="ECO:0007669"/>
    <property type="project" value="InterPro"/>
</dbReference>
<keyword evidence="6" id="KW-0411">Iron-sulfur</keyword>
<dbReference type="CDD" id="cd00680">
    <property type="entry name" value="RHO_alpha_C"/>
    <property type="match status" value="1"/>
</dbReference>
<proteinExistence type="predicted"/>
<sequence>MKRSTNSIHGLPAKAYINREFWETECNTVLADGWTFVGFVHEFLNPGDVMPISLGGKPILLIKNVKNQIVAFHNVCSHRCLKLVDEKKNVGKIIQCPYHSWTYDLDGKLKAAPHFGGTNQHRPKGFNYLDHGLKSIRIHVWHDWIFINLNGKAKKFEEYAKPIIKKFSDINLDKIKHVATLDFGQINSNWKFLIENFIEPYHVQFVHKTTTKQPLKDHYTIVDGICLGSGVDVKEENKDKDTLSVSSRYLSLFPNFIIGSYFPNQIGVYLNVPISPGLTTQKRIIYTTDGKTMSEEEINTQKKIWWDVHKEDHAICERLQEGRSSPASEKGGLLSPHWEKSVQAFQKLVINATMKSSKIMKGKKNV</sequence>
<name>A0A382H4D0_9ZZZZ</name>
<dbReference type="SUPFAM" id="SSF55961">
    <property type="entry name" value="Bet v1-like"/>
    <property type="match status" value="1"/>
</dbReference>
<keyword evidence="2" id="KW-0001">2Fe-2S</keyword>
<keyword evidence="3" id="KW-0479">Metal-binding</keyword>
<protein>
    <recommendedName>
        <fullName evidence="7">Rieske domain-containing protein</fullName>
    </recommendedName>
</protein>
<dbReference type="SUPFAM" id="SSF50022">
    <property type="entry name" value="ISP domain"/>
    <property type="match status" value="1"/>
</dbReference>
<reference evidence="8" key="1">
    <citation type="submission" date="2018-05" db="EMBL/GenBank/DDBJ databases">
        <authorList>
            <person name="Lanie J.A."/>
            <person name="Ng W.-L."/>
            <person name="Kazmierczak K.M."/>
            <person name="Andrzejewski T.M."/>
            <person name="Davidsen T.M."/>
            <person name="Wayne K.J."/>
            <person name="Tettelin H."/>
            <person name="Glass J.I."/>
            <person name="Rusch D."/>
            <person name="Podicherti R."/>
            <person name="Tsui H.-C.T."/>
            <person name="Winkler M.E."/>
        </authorList>
    </citation>
    <scope>NUCLEOTIDE SEQUENCE</scope>
</reference>
<keyword evidence="4" id="KW-0560">Oxidoreductase</keyword>
<dbReference type="Gene3D" id="3.90.380.10">
    <property type="entry name" value="Naphthalene 1,2-dioxygenase Alpha Subunit, Chain A, domain 1"/>
    <property type="match status" value="2"/>
</dbReference>
<dbReference type="PANTHER" id="PTHR43756">
    <property type="entry name" value="CHOLINE MONOOXYGENASE, CHLOROPLASTIC"/>
    <property type="match status" value="1"/>
</dbReference>
<evidence type="ECO:0000256" key="4">
    <source>
        <dbReference type="ARBA" id="ARBA00023002"/>
    </source>
</evidence>
<dbReference type="EMBL" id="UINC01058867">
    <property type="protein sequence ID" value="SVB81623.1"/>
    <property type="molecule type" value="Genomic_DNA"/>
</dbReference>
<dbReference type="InterPro" id="IPR017941">
    <property type="entry name" value="Rieske_2Fe-2S"/>
</dbReference>
<evidence type="ECO:0000256" key="6">
    <source>
        <dbReference type="ARBA" id="ARBA00023014"/>
    </source>
</evidence>
<comment type="cofactor">
    <cofactor evidence="1">
        <name>Fe cation</name>
        <dbReference type="ChEBI" id="CHEBI:24875"/>
    </cofactor>
</comment>
<dbReference type="AlphaFoldDB" id="A0A382H4D0"/>
<dbReference type="Gene3D" id="2.102.10.10">
    <property type="entry name" value="Rieske [2Fe-2S] iron-sulphur domain"/>
    <property type="match status" value="1"/>
</dbReference>
<accession>A0A382H4D0</accession>
<evidence type="ECO:0000256" key="3">
    <source>
        <dbReference type="ARBA" id="ARBA00022723"/>
    </source>
</evidence>
<gene>
    <name evidence="8" type="ORF">METZ01_LOCUS234477</name>
</gene>
<dbReference type="GO" id="GO:0016491">
    <property type="term" value="F:oxidoreductase activity"/>
    <property type="evidence" value="ECO:0007669"/>
    <property type="project" value="UniProtKB-KW"/>
</dbReference>
<feature type="domain" description="Rieske" evidence="7">
    <location>
        <begin position="34"/>
        <end position="147"/>
    </location>
</feature>
<dbReference type="InterPro" id="IPR036922">
    <property type="entry name" value="Rieske_2Fe-2S_sf"/>
</dbReference>
<dbReference type="Pfam" id="PF00848">
    <property type="entry name" value="Ring_hydroxyl_A"/>
    <property type="match status" value="1"/>
</dbReference>
<dbReference type="Pfam" id="PF00355">
    <property type="entry name" value="Rieske"/>
    <property type="match status" value="1"/>
</dbReference>
<dbReference type="PROSITE" id="PS51296">
    <property type="entry name" value="RIESKE"/>
    <property type="match status" value="1"/>
</dbReference>
<dbReference type="InterPro" id="IPR001663">
    <property type="entry name" value="Rng_hydr_dOase-A"/>
</dbReference>
<keyword evidence="5" id="KW-0408">Iron</keyword>
<evidence type="ECO:0000256" key="1">
    <source>
        <dbReference type="ARBA" id="ARBA00001962"/>
    </source>
</evidence>
<organism evidence="8">
    <name type="scientific">marine metagenome</name>
    <dbReference type="NCBI Taxonomy" id="408172"/>
    <lineage>
        <taxon>unclassified sequences</taxon>
        <taxon>metagenomes</taxon>
        <taxon>ecological metagenomes</taxon>
    </lineage>
</organism>
<dbReference type="InterPro" id="IPR015879">
    <property type="entry name" value="Ring_hydroxy_dOase_asu_C_dom"/>
</dbReference>
<evidence type="ECO:0000256" key="2">
    <source>
        <dbReference type="ARBA" id="ARBA00022714"/>
    </source>
</evidence>
<dbReference type="PRINTS" id="PR00090">
    <property type="entry name" value="RNGDIOXGNASE"/>
</dbReference>
<dbReference type="GO" id="GO:0051537">
    <property type="term" value="F:2 iron, 2 sulfur cluster binding"/>
    <property type="evidence" value="ECO:0007669"/>
    <property type="project" value="UniProtKB-KW"/>
</dbReference>